<organism evidence="6 7">
    <name type="scientific">Leucobacter chromiisoli</name>
    <dbReference type="NCBI Taxonomy" id="2796471"/>
    <lineage>
        <taxon>Bacteria</taxon>
        <taxon>Bacillati</taxon>
        <taxon>Actinomycetota</taxon>
        <taxon>Actinomycetes</taxon>
        <taxon>Micrococcales</taxon>
        <taxon>Microbacteriaceae</taxon>
        <taxon>Leucobacter</taxon>
    </lineage>
</organism>
<evidence type="ECO:0000256" key="1">
    <source>
        <dbReference type="ARBA" id="ARBA00004370"/>
    </source>
</evidence>
<dbReference type="SUPFAM" id="SSF56601">
    <property type="entry name" value="beta-lactamase/transpeptidase-like"/>
    <property type="match status" value="1"/>
</dbReference>
<proteinExistence type="inferred from homology"/>
<evidence type="ECO:0000259" key="5">
    <source>
        <dbReference type="Pfam" id="PF03717"/>
    </source>
</evidence>
<gene>
    <name evidence="6" type="ORF">JD276_09225</name>
</gene>
<evidence type="ECO:0000313" key="6">
    <source>
        <dbReference type="EMBL" id="MBK0419214.1"/>
    </source>
</evidence>
<sequence length="597" mass="64137">MRTQRRLRGRRALALLLVAVGALVFAVRLVDLQVVSASALNEDARDKRAVPVTIPSLRGDIVDRNGEVLATTDERYDVQLSPKNTQINDGIFHRPAADGGIGTEEVTAEQAFAEIGEVTGQSAEEIQQIVDDALEIDEKSDFAYVKRQVDLSTLNRLKELGIPWLTFESHHTRTYPNGGVAGNIVGFSGFEDVPQSGVEVSQDACLTGQDGSEVYERGADGVALPGSVVVTEETVDGGTVQLTIDRDLQWEAQQTINEQVQDVAAEWGYLVVMDIKTGELLAVAEDGSVDPNDVDASDPAKREARSFVSPYEPGSTFKAITAAALIDQGAATPFTPQLTPANWSPEPGVQFRDSFSHGEEPWTLTGIMVNSSNVGISMLGSRLSEETRYDYLQRFGVGEATQAGMPVEDSGLLYPVDEWDRQTSYNTMFGQGLSSTIVQTAGVYQTIANDGVRMPPSVVRGCVDAEGELAESDHGEPVEVLKPETAETMMHILEADVQEGWIKDNVSVPGYRVAGKTGTAEQPDGQGGYRPDFVSSFAGVFPADDPQYVAVASIAFPKAGNGGVAAQRAFRSAAEATIRTFHVPPSTGAYEPLPVTY</sequence>
<dbReference type="InterPro" id="IPR036138">
    <property type="entry name" value="PBP_dimer_sf"/>
</dbReference>
<dbReference type="Gene3D" id="3.90.1310.10">
    <property type="entry name" value="Penicillin-binding protein 2a (Domain 2)"/>
    <property type="match status" value="1"/>
</dbReference>
<dbReference type="InterPro" id="IPR050515">
    <property type="entry name" value="Beta-lactam/transpept"/>
</dbReference>
<reference evidence="6" key="1">
    <citation type="submission" date="2020-12" db="EMBL/GenBank/DDBJ databases">
        <title>Leucobacter sp. CAS1, isolated from Chromium sludge.</title>
        <authorList>
            <person name="Xu Z."/>
        </authorList>
    </citation>
    <scope>NUCLEOTIDE SEQUENCE</scope>
    <source>
        <strain evidence="6">CSA1</strain>
    </source>
</reference>
<dbReference type="GO" id="GO:0005886">
    <property type="term" value="C:plasma membrane"/>
    <property type="evidence" value="ECO:0007669"/>
    <property type="project" value="TreeGrafter"/>
</dbReference>
<dbReference type="GO" id="GO:0071555">
    <property type="term" value="P:cell wall organization"/>
    <property type="evidence" value="ECO:0007669"/>
    <property type="project" value="TreeGrafter"/>
</dbReference>
<dbReference type="AlphaFoldDB" id="A0A934Q9Q8"/>
<evidence type="ECO:0000256" key="3">
    <source>
        <dbReference type="ARBA" id="ARBA00023136"/>
    </source>
</evidence>
<dbReference type="PANTHER" id="PTHR30627">
    <property type="entry name" value="PEPTIDOGLYCAN D,D-TRANSPEPTIDASE"/>
    <property type="match status" value="1"/>
</dbReference>
<evidence type="ECO:0000256" key="2">
    <source>
        <dbReference type="ARBA" id="ARBA00007171"/>
    </source>
</evidence>
<comment type="subcellular location">
    <subcellularLocation>
        <location evidence="1">Membrane</location>
    </subcellularLocation>
</comment>
<feature type="domain" description="Penicillin-binding protein dimerisation" evidence="5">
    <location>
        <begin position="54"/>
        <end position="223"/>
    </location>
</feature>
<dbReference type="Gene3D" id="3.30.450.330">
    <property type="match status" value="1"/>
</dbReference>
<keyword evidence="3" id="KW-0472">Membrane</keyword>
<dbReference type="InterPro" id="IPR012338">
    <property type="entry name" value="Beta-lactam/transpept-like"/>
</dbReference>
<dbReference type="PANTHER" id="PTHR30627:SF1">
    <property type="entry name" value="PEPTIDOGLYCAN D,D-TRANSPEPTIDASE FTSI"/>
    <property type="match status" value="1"/>
</dbReference>
<evidence type="ECO:0000259" key="4">
    <source>
        <dbReference type="Pfam" id="PF00905"/>
    </source>
</evidence>
<dbReference type="RefSeq" id="WP_200115347.1">
    <property type="nucleotide sequence ID" value="NZ_JAEHOH010000011.1"/>
</dbReference>
<dbReference type="InterPro" id="IPR005311">
    <property type="entry name" value="PBP_dimer"/>
</dbReference>
<comment type="caution">
    <text evidence="6">The sequence shown here is derived from an EMBL/GenBank/DDBJ whole genome shotgun (WGS) entry which is preliminary data.</text>
</comment>
<dbReference type="Pfam" id="PF00905">
    <property type="entry name" value="Transpeptidase"/>
    <property type="match status" value="1"/>
</dbReference>
<dbReference type="Proteomes" id="UP000608530">
    <property type="component" value="Unassembled WGS sequence"/>
</dbReference>
<dbReference type="EMBL" id="JAEHOH010000011">
    <property type="protein sequence ID" value="MBK0419214.1"/>
    <property type="molecule type" value="Genomic_DNA"/>
</dbReference>
<dbReference type="SUPFAM" id="SSF56519">
    <property type="entry name" value="Penicillin binding protein dimerisation domain"/>
    <property type="match status" value="1"/>
</dbReference>
<feature type="domain" description="Penicillin-binding protein transpeptidase" evidence="4">
    <location>
        <begin position="268"/>
        <end position="571"/>
    </location>
</feature>
<keyword evidence="7" id="KW-1185">Reference proteome</keyword>
<dbReference type="Pfam" id="PF03717">
    <property type="entry name" value="PBP_dimer"/>
    <property type="match status" value="1"/>
</dbReference>
<name>A0A934Q9Q8_9MICO</name>
<dbReference type="GO" id="GO:0008658">
    <property type="term" value="F:penicillin binding"/>
    <property type="evidence" value="ECO:0007669"/>
    <property type="project" value="InterPro"/>
</dbReference>
<evidence type="ECO:0000313" key="7">
    <source>
        <dbReference type="Proteomes" id="UP000608530"/>
    </source>
</evidence>
<dbReference type="InterPro" id="IPR001460">
    <property type="entry name" value="PCN-bd_Tpept"/>
</dbReference>
<accession>A0A934Q9Q8</accession>
<dbReference type="Gene3D" id="3.40.710.10">
    <property type="entry name" value="DD-peptidase/beta-lactamase superfamily"/>
    <property type="match status" value="1"/>
</dbReference>
<protein>
    <submittedName>
        <fullName evidence="6">Penicillin-binding protein 2</fullName>
    </submittedName>
</protein>
<comment type="similarity">
    <text evidence="2">Belongs to the transpeptidase family.</text>
</comment>